<dbReference type="SUPFAM" id="SSF53187">
    <property type="entry name" value="Zn-dependent exopeptidases"/>
    <property type="match status" value="1"/>
</dbReference>
<dbReference type="GO" id="GO:0008745">
    <property type="term" value="F:N-acetylmuramoyl-L-alanine amidase activity"/>
    <property type="evidence" value="ECO:0007669"/>
    <property type="project" value="UniProtKB-EC"/>
</dbReference>
<dbReference type="AlphaFoldDB" id="A0AAE3E363"/>
<sequence length="412" mass="45445">MTTAELIKIAKVIYAEGGIFSGKNYNALLAIAQCIHDLLPSYKDLDTCLASAFTSPSDKHDTQCLQAAQAVFEQGQRRFPTAQILQFRSFTKYSDGHGQPDKEKLANLYAAYDYLGSDSISQEWGHFYFGKKKEEKKMSFRMLVMAGHGRNVDGSWDPGAVGCGYQEAALTRELRDLIKAAADRAGVPCDVAPDRNHYSYFKHGGQYDFTPYTYVLEVHFNASAAGDLTGDGKMKGSMVYIDKSETGHSVEDAILRNLYSIGSRQAWDGVVVTQRQESYKNGLMVQSKVRAQGVSHAVLETCFISDWDDVSWYLANKTKIASAIVAGIQQGFGLNYTPSTKPYMVKVTPETIPGKALNIRQWPSTNAPITGQIRETMSLTIIEEASGKGAKRWGKLKSGAGWISLDYAIKAK</sequence>
<dbReference type="Proteomes" id="UP001198200">
    <property type="component" value="Unassembled WGS sequence"/>
</dbReference>
<dbReference type="GO" id="GO:0009253">
    <property type="term" value="P:peptidoglycan catabolic process"/>
    <property type="evidence" value="ECO:0007669"/>
    <property type="project" value="InterPro"/>
</dbReference>
<evidence type="ECO:0000313" key="2">
    <source>
        <dbReference type="EMBL" id="MCC2220924.1"/>
    </source>
</evidence>
<dbReference type="EMBL" id="JAJEQN010000008">
    <property type="protein sequence ID" value="MCC2220924.1"/>
    <property type="molecule type" value="Genomic_DNA"/>
</dbReference>
<proteinExistence type="predicted"/>
<reference evidence="2 3" key="1">
    <citation type="submission" date="2021-10" db="EMBL/GenBank/DDBJ databases">
        <title>Anaerobic single-cell dispensing facilitates the cultivation of human gut bacteria.</title>
        <authorList>
            <person name="Afrizal A."/>
        </authorList>
    </citation>
    <scope>NUCLEOTIDE SEQUENCE [LARGE SCALE GENOMIC DNA]</scope>
    <source>
        <strain evidence="2 3">CLA-AA-H224</strain>
    </source>
</reference>
<protein>
    <submittedName>
        <fullName evidence="2">N-acetylmuramoyl-L-alanine amidase</fullName>
        <ecNumber evidence="2">3.5.1.28</ecNumber>
    </submittedName>
</protein>
<organism evidence="2 3">
    <name type="scientific">Anthropogastromicrobium aceti</name>
    <dbReference type="NCBI Taxonomy" id="2981768"/>
    <lineage>
        <taxon>Bacteria</taxon>
        <taxon>Bacillati</taxon>
        <taxon>Bacillota</taxon>
        <taxon>Clostridia</taxon>
        <taxon>Lachnospirales</taxon>
        <taxon>Lachnospiraceae</taxon>
        <taxon>Anthropogastromicrobium</taxon>
    </lineage>
</organism>
<dbReference type="RefSeq" id="WP_308731351.1">
    <property type="nucleotide sequence ID" value="NZ_JAJEQN010000008.1"/>
</dbReference>
<dbReference type="InterPro" id="IPR002508">
    <property type="entry name" value="MurNAc-LAA_cat"/>
</dbReference>
<dbReference type="Gene3D" id="3.40.630.40">
    <property type="entry name" value="Zn-dependent exopeptidases"/>
    <property type="match status" value="1"/>
</dbReference>
<keyword evidence="3" id="KW-1185">Reference proteome</keyword>
<keyword evidence="2" id="KW-0378">Hydrolase</keyword>
<dbReference type="EC" id="3.5.1.28" evidence="2"/>
<accession>A0AAE3E363</accession>
<evidence type="ECO:0000313" key="3">
    <source>
        <dbReference type="Proteomes" id="UP001198200"/>
    </source>
</evidence>
<dbReference type="Pfam" id="PF01520">
    <property type="entry name" value="Amidase_3"/>
    <property type="match status" value="1"/>
</dbReference>
<name>A0AAE3E363_9FIRM</name>
<comment type="caution">
    <text evidence="2">The sequence shown here is derived from an EMBL/GenBank/DDBJ whole genome shotgun (WGS) entry which is preliminary data.</text>
</comment>
<evidence type="ECO:0000259" key="1">
    <source>
        <dbReference type="Pfam" id="PF01520"/>
    </source>
</evidence>
<dbReference type="Gene3D" id="2.30.30.40">
    <property type="entry name" value="SH3 Domains"/>
    <property type="match status" value="1"/>
</dbReference>
<feature type="domain" description="MurNAc-LAA" evidence="1">
    <location>
        <begin position="144"/>
        <end position="329"/>
    </location>
</feature>
<gene>
    <name evidence="2" type="ORF">LKD48_04575</name>
</gene>